<dbReference type="EMBL" id="MLJW01004433">
    <property type="protein sequence ID" value="OIQ69972.1"/>
    <property type="molecule type" value="Genomic_DNA"/>
</dbReference>
<feature type="compositionally biased region" description="Polar residues" evidence="1">
    <location>
        <begin position="20"/>
        <end position="34"/>
    </location>
</feature>
<sequence>MQRVALHGLAPGRERRLQPALQQVRQPGRQQEAQQGIGPQRDKDRSAQHDTGTQRPAAAIRARGIGLRMQQGGEGLGEPVHGLQTRDHDAARRVNG</sequence>
<feature type="compositionally biased region" description="Low complexity" evidence="1">
    <location>
        <begin position="57"/>
        <end position="66"/>
    </location>
</feature>
<reference evidence="2" key="1">
    <citation type="submission" date="2016-10" db="EMBL/GenBank/DDBJ databases">
        <title>Sequence of Gallionella enrichment culture.</title>
        <authorList>
            <person name="Poehlein A."/>
            <person name="Muehling M."/>
            <person name="Daniel R."/>
        </authorList>
    </citation>
    <scope>NUCLEOTIDE SEQUENCE</scope>
</reference>
<organism evidence="2">
    <name type="scientific">mine drainage metagenome</name>
    <dbReference type="NCBI Taxonomy" id="410659"/>
    <lineage>
        <taxon>unclassified sequences</taxon>
        <taxon>metagenomes</taxon>
        <taxon>ecological metagenomes</taxon>
    </lineage>
</organism>
<protein>
    <submittedName>
        <fullName evidence="2">Uncharacterized protein</fullName>
    </submittedName>
</protein>
<evidence type="ECO:0000256" key="1">
    <source>
        <dbReference type="SAM" id="MobiDB-lite"/>
    </source>
</evidence>
<evidence type="ECO:0000313" key="2">
    <source>
        <dbReference type="EMBL" id="OIQ69972.1"/>
    </source>
</evidence>
<gene>
    <name evidence="2" type="ORF">GALL_484230</name>
</gene>
<feature type="region of interest" description="Disordered" evidence="1">
    <location>
        <begin position="1"/>
        <end position="96"/>
    </location>
</feature>
<feature type="compositionally biased region" description="Basic and acidic residues" evidence="1">
    <location>
        <begin position="84"/>
        <end position="96"/>
    </location>
</feature>
<comment type="caution">
    <text evidence="2">The sequence shown here is derived from an EMBL/GenBank/DDBJ whole genome shotgun (WGS) entry which is preliminary data.</text>
</comment>
<accession>A0A1J5PQX4</accession>
<dbReference type="AlphaFoldDB" id="A0A1J5PQX4"/>
<name>A0A1J5PQX4_9ZZZZ</name>
<proteinExistence type="predicted"/>